<dbReference type="CDD" id="cd04186">
    <property type="entry name" value="GT_2_like_c"/>
    <property type="match status" value="1"/>
</dbReference>
<name>A0A977PX25_9CYAN</name>
<keyword evidence="2" id="KW-0328">Glycosyltransferase</keyword>
<dbReference type="Pfam" id="PF00535">
    <property type="entry name" value="Glycos_transf_2"/>
    <property type="match status" value="2"/>
</dbReference>
<keyword evidence="2" id="KW-0808">Transferase</keyword>
<evidence type="ECO:0000313" key="2">
    <source>
        <dbReference type="EMBL" id="UXE62681.1"/>
    </source>
</evidence>
<dbReference type="CDD" id="cd04184">
    <property type="entry name" value="GT2_RfbC_Mx_like"/>
    <property type="match status" value="1"/>
</dbReference>
<evidence type="ECO:0000259" key="1">
    <source>
        <dbReference type="Pfam" id="PF00535"/>
    </source>
</evidence>
<sequence>MAETIPFLKYDPLISVIMPVYNSPLSYLEAAIESVINQIYPNWELCIADDASTNPEIRTVLEKYAQQDSRIKTVYRTTNGHISACSNSAIEIATGEFLALLDHDDLLTSDALYQVALELNKYPDADMIYSDEDKIDERGWRKEPFFKPDWCPDSFLSRMYTCHLGIYRKKLVEAIDGFRIGFEGSQDYDLVLRLTEKTDKIYHISKILYHWRIHQNSTAKSIATKNYAVNIAQQALAESLERRGESGDIVPIIGDHHIIRYRIKEYKLASIIIPTKNLGDTLNRCLSSIFIKTNYPSFEIILVDNQTTEEKAHEIINYWKKTEPNRLKVFNYDLPFNFSEINNYAVKFAQGDYLLFLNNDTEVINDDWLTAMVEQSQRPQIGAVGALLLFPDDTIQHAGVIAGLGGVAGHSHKHFNAGHHGYFKQIQTINNYLAVTGACLMCRKEVFQEVNGFEEYLSVAYNDVDFCFKLIDKGYRNIYLPHVKLYHYESKSRGFDDTIEKQKRFNQEIEFMMVRWGGYIANDPCYSPHLSKKYENFSVN</sequence>
<dbReference type="PANTHER" id="PTHR43179">
    <property type="entry name" value="RHAMNOSYLTRANSFERASE WBBL"/>
    <property type="match status" value="1"/>
</dbReference>
<feature type="domain" description="Glycosyltransferase 2-like" evidence="1">
    <location>
        <begin position="15"/>
        <end position="174"/>
    </location>
</feature>
<accession>A0A977PX25</accession>
<protein>
    <submittedName>
        <fullName evidence="2">Glycosyltransferase</fullName>
        <ecNumber evidence="2">2.4.-.-</ecNumber>
    </submittedName>
</protein>
<dbReference type="EMBL" id="CP073041">
    <property type="protein sequence ID" value="UXE62681.1"/>
    <property type="molecule type" value="Genomic_DNA"/>
</dbReference>
<dbReference type="SUPFAM" id="SSF53448">
    <property type="entry name" value="Nucleotide-diphospho-sugar transferases"/>
    <property type="match status" value="2"/>
</dbReference>
<dbReference type="Proteomes" id="UP001065613">
    <property type="component" value="Chromosome"/>
</dbReference>
<dbReference type="AlphaFoldDB" id="A0A977PX25"/>
<dbReference type="InterPro" id="IPR029044">
    <property type="entry name" value="Nucleotide-diphossugar_trans"/>
</dbReference>
<proteinExistence type="predicted"/>
<reference evidence="2" key="1">
    <citation type="submission" date="2021-04" db="EMBL/GenBank/DDBJ databases">
        <title>Genome sequence of Woronichinia naegeliana from Washington state freshwater lake bloom.</title>
        <authorList>
            <person name="Dreher T.W."/>
        </authorList>
    </citation>
    <scope>NUCLEOTIDE SEQUENCE</scope>
    <source>
        <strain evidence="2">WA131</strain>
    </source>
</reference>
<dbReference type="KEGG" id="wna:KA717_08065"/>
<dbReference type="InterPro" id="IPR001173">
    <property type="entry name" value="Glyco_trans_2-like"/>
</dbReference>
<dbReference type="GO" id="GO:0016757">
    <property type="term" value="F:glycosyltransferase activity"/>
    <property type="evidence" value="ECO:0007669"/>
    <property type="project" value="UniProtKB-KW"/>
</dbReference>
<feature type="domain" description="Glycosyltransferase 2-like" evidence="1">
    <location>
        <begin position="270"/>
        <end position="449"/>
    </location>
</feature>
<organism evidence="2">
    <name type="scientific">Woronichinia naegeliana WA131</name>
    <dbReference type="NCBI Taxonomy" id="2824559"/>
    <lineage>
        <taxon>Bacteria</taxon>
        <taxon>Bacillati</taxon>
        <taxon>Cyanobacteriota</taxon>
        <taxon>Cyanophyceae</taxon>
        <taxon>Synechococcales</taxon>
        <taxon>Coelosphaeriaceae</taxon>
        <taxon>Woronichinia</taxon>
    </lineage>
</organism>
<dbReference type="Gene3D" id="3.90.550.10">
    <property type="entry name" value="Spore Coat Polysaccharide Biosynthesis Protein SpsA, Chain A"/>
    <property type="match status" value="2"/>
</dbReference>
<dbReference type="PANTHER" id="PTHR43179:SF7">
    <property type="entry name" value="RHAMNOSYLTRANSFERASE WBBL"/>
    <property type="match status" value="1"/>
</dbReference>
<dbReference type="EC" id="2.4.-.-" evidence="2"/>
<gene>
    <name evidence="2" type="ORF">KA717_08065</name>
</gene>